<comment type="subunit">
    <text evidence="10">Forms a ring-shaped head-to-tail homodimer around DNA.</text>
</comment>
<keyword evidence="5 10" id="KW-0808">Transferase</keyword>
<dbReference type="PANTHER" id="PTHR30478:SF0">
    <property type="entry name" value="BETA SLIDING CLAMP"/>
    <property type="match status" value="1"/>
</dbReference>
<dbReference type="AlphaFoldDB" id="A0A975GAN6"/>
<evidence type="ECO:0000256" key="9">
    <source>
        <dbReference type="ARBA" id="ARBA00023125"/>
    </source>
</evidence>
<dbReference type="InterPro" id="IPR022634">
    <property type="entry name" value="DNA_polIII_beta_N"/>
</dbReference>
<keyword evidence="6 10" id="KW-0548">Nucleotidyltransferase</keyword>
<keyword evidence="7 10" id="KW-0235">DNA replication</keyword>
<dbReference type="Pfam" id="PF02768">
    <property type="entry name" value="DNA_pol3_beta_3"/>
    <property type="match status" value="1"/>
</dbReference>
<keyword evidence="9" id="KW-0238">DNA-binding</keyword>
<evidence type="ECO:0000256" key="2">
    <source>
        <dbReference type="ARBA" id="ARBA00010752"/>
    </source>
</evidence>
<comment type="function">
    <text evidence="10">Confers DNA tethering and processivity to DNA polymerases and other proteins. Acts as a clamp, forming a ring around DNA (a reaction catalyzed by the clamp-loading complex) which diffuses in an ATP-independent manner freely and bidirectionally along dsDNA. Initially characterized for its ability to contact the catalytic subunit of DNA polymerase III (Pol III), a complex, multichain enzyme responsible for most of the replicative synthesis in bacteria; Pol III exhibits 3'-5' exonuclease proofreading activity. The beta chain is required for initiation of replication as well as for processivity of DNA replication.</text>
</comment>
<dbReference type="PIRSF" id="PIRSF000804">
    <property type="entry name" value="DNA_pol_III_b"/>
    <property type="match status" value="1"/>
</dbReference>
<comment type="subcellular location">
    <subcellularLocation>
        <location evidence="1 10">Cytoplasm</location>
    </subcellularLocation>
</comment>
<sequence length="372" mass="42272">MKFSCDKNSLLTAVNKVIKGVTPRTTLPILQGILIKAYENNIKMYSTDLEIGIECTLEANIESWGNIVVSAKVFSELIRKFPEDIVYFESDDNNIINIKCGASNFTISGSNSEEFPEITEIIKEKSLVIKANILKDMLRKTSFCTAQEQTRPILTGILFEINKNQINMVALDGYRMALTKYFSEDIVLNNTEKNDFNIVIPGTTVDELTKIIDDDEKYINIFFTNNQVLFEMDNTKLISRLLEGNYMNYNAVLPKDFKTIVKVNKQMLIGGIERASLLASGKNNLIKFTINDNELIISSNSDIGKMFEKLQIELEGMLLEIAFNSRYLLEALKLIDEEEINLCFINNINPMIITPVGNDNYLYMILPVKLNN</sequence>
<feature type="domain" description="DNA polymerase III beta sliding clamp N-terminal" evidence="11">
    <location>
        <begin position="1"/>
        <end position="118"/>
    </location>
</feature>
<evidence type="ECO:0000259" key="13">
    <source>
        <dbReference type="Pfam" id="PF02768"/>
    </source>
</evidence>
<gene>
    <name evidence="14" type="ORF">ACETAC_00010</name>
</gene>
<dbReference type="SMART" id="SM00480">
    <property type="entry name" value="POL3Bc"/>
    <property type="match status" value="1"/>
</dbReference>
<dbReference type="GO" id="GO:0006271">
    <property type="term" value="P:DNA strand elongation involved in DNA replication"/>
    <property type="evidence" value="ECO:0007669"/>
    <property type="project" value="TreeGrafter"/>
</dbReference>
<evidence type="ECO:0000256" key="5">
    <source>
        <dbReference type="ARBA" id="ARBA00022679"/>
    </source>
</evidence>
<dbReference type="Proteomes" id="UP000671913">
    <property type="component" value="Chromosome"/>
</dbReference>
<dbReference type="InterPro" id="IPR022637">
    <property type="entry name" value="DNA_polIII_beta_cen"/>
</dbReference>
<dbReference type="InterPro" id="IPR022635">
    <property type="entry name" value="DNA_polIII_beta_C"/>
</dbReference>
<dbReference type="InterPro" id="IPR046938">
    <property type="entry name" value="DNA_clamp_sf"/>
</dbReference>
<feature type="domain" description="DNA polymerase III beta sliding clamp central" evidence="12">
    <location>
        <begin position="129"/>
        <end position="246"/>
    </location>
</feature>
<dbReference type="GO" id="GO:0009360">
    <property type="term" value="C:DNA polymerase III complex"/>
    <property type="evidence" value="ECO:0007669"/>
    <property type="project" value="InterPro"/>
</dbReference>
<keyword evidence="8 10" id="KW-0239">DNA-directed DNA polymerase</keyword>
<dbReference type="GO" id="GO:0008408">
    <property type="term" value="F:3'-5' exonuclease activity"/>
    <property type="evidence" value="ECO:0007669"/>
    <property type="project" value="InterPro"/>
</dbReference>
<dbReference type="SUPFAM" id="SSF55979">
    <property type="entry name" value="DNA clamp"/>
    <property type="match status" value="3"/>
</dbReference>
<evidence type="ECO:0000259" key="12">
    <source>
        <dbReference type="Pfam" id="PF02767"/>
    </source>
</evidence>
<evidence type="ECO:0000259" key="11">
    <source>
        <dbReference type="Pfam" id="PF00712"/>
    </source>
</evidence>
<evidence type="ECO:0000256" key="4">
    <source>
        <dbReference type="ARBA" id="ARBA00022490"/>
    </source>
</evidence>
<dbReference type="Gene3D" id="3.10.150.10">
    <property type="entry name" value="DNA Polymerase III, subunit A, domain 2"/>
    <property type="match status" value="1"/>
</dbReference>
<evidence type="ECO:0000256" key="8">
    <source>
        <dbReference type="ARBA" id="ARBA00022932"/>
    </source>
</evidence>
<dbReference type="GO" id="GO:0005737">
    <property type="term" value="C:cytoplasm"/>
    <property type="evidence" value="ECO:0007669"/>
    <property type="project" value="UniProtKB-SubCell"/>
</dbReference>
<keyword evidence="4 10" id="KW-0963">Cytoplasm</keyword>
<dbReference type="KEGG" id="aaut:ACETAC_00010"/>
<dbReference type="GO" id="GO:0003677">
    <property type="term" value="F:DNA binding"/>
    <property type="evidence" value="ECO:0007669"/>
    <property type="project" value="UniProtKB-UniRule"/>
</dbReference>
<accession>A0A975GAN6</accession>
<proteinExistence type="inferred from homology"/>
<reference evidence="14" key="1">
    <citation type="submission" date="2020-08" db="EMBL/GenBank/DDBJ databases">
        <title>Genomic insights into the carbon and energy metabolism of the first obligate autotrophic acetogenic bacterium Aceticella autotrophica gen. nov., sp. nov.</title>
        <authorList>
            <person name="Toshchakov S.V."/>
            <person name="Elcheninov A.G."/>
            <person name="Kublanov I.V."/>
            <person name="Frolov E.N."/>
            <person name="Lebedinsky A.V."/>
        </authorList>
    </citation>
    <scope>NUCLEOTIDE SEQUENCE</scope>
    <source>
        <strain evidence="14">3443-3Ac</strain>
    </source>
</reference>
<evidence type="ECO:0000256" key="6">
    <source>
        <dbReference type="ARBA" id="ARBA00022695"/>
    </source>
</evidence>
<dbReference type="RefSeq" id="WP_284680065.1">
    <property type="nucleotide sequence ID" value="NZ_CP060096.1"/>
</dbReference>
<organism evidence="14 15">
    <name type="scientific">Aceticella autotrophica</name>
    <dbReference type="NCBI Taxonomy" id="2755338"/>
    <lineage>
        <taxon>Bacteria</taxon>
        <taxon>Bacillati</taxon>
        <taxon>Bacillota</taxon>
        <taxon>Clostridia</taxon>
        <taxon>Thermoanaerobacterales</taxon>
        <taxon>Thermoanaerobacteraceae</taxon>
        <taxon>Aceticella</taxon>
    </lineage>
</organism>
<evidence type="ECO:0000256" key="1">
    <source>
        <dbReference type="ARBA" id="ARBA00004496"/>
    </source>
</evidence>
<keyword evidence="15" id="KW-1185">Reference proteome</keyword>
<dbReference type="CDD" id="cd00140">
    <property type="entry name" value="beta_clamp"/>
    <property type="match status" value="1"/>
</dbReference>
<name>A0A975GAN6_9THEO</name>
<dbReference type="Pfam" id="PF02767">
    <property type="entry name" value="DNA_pol3_beta_2"/>
    <property type="match status" value="1"/>
</dbReference>
<dbReference type="Pfam" id="PF00712">
    <property type="entry name" value="DNA_pol3_beta"/>
    <property type="match status" value="1"/>
</dbReference>
<protein>
    <recommendedName>
        <fullName evidence="3 10">Beta sliding clamp</fullName>
    </recommendedName>
</protein>
<dbReference type="EMBL" id="CP060096">
    <property type="protein sequence ID" value="QSZ27371.1"/>
    <property type="molecule type" value="Genomic_DNA"/>
</dbReference>
<comment type="similarity">
    <text evidence="2 10">Belongs to the beta sliding clamp family.</text>
</comment>
<evidence type="ECO:0000256" key="7">
    <source>
        <dbReference type="ARBA" id="ARBA00022705"/>
    </source>
</evidence>
<dbReference type="InterPro" id="IPR001001">
    <property type="entry name" value="DNA_polIII_beta"/>
</dbReference>
<dbReference type="GO" id="GO:0003887">
    <property type="term" value="F:DNA-directed DNA polymerase activity"/>
    <property type="evidence" value="ECO:0007669"/>
    <property type="project" value="UniProtKB-UniRule"/>
</dbReference>
<evidence type="ECO:0000256" key="3">
    <source>
        <dbReference type="ARBA" id="ARBA00021035"/>
    </source>
</evidence>
<dbReference type="PANTHER" id="PTHR30478">
    <property type="entry name" value="DNA POLYMERASE III SUBUNIT BETA"/>
    <property type="match status" value="1"/>
</dbReference>
<evidence type="ECO:0000256" key="10">
    <source>
        <dbReference type="PIRNR" id="PIRNR000804"/>
    </source>
</evidence>
<evidence type="ECO:0000313" key="15">
    <source>
        <dbReference type="Proteomes" id="UP000671913"/>
    </source>
</evidence>
<dbReference type="NCBIfam" id="TIGR00663">
    <property type="entry name" value="dnan"/>
    <property type="match status" value="1"/>
</dbReference>
<evidence type="ECO:0000313" key="14">
    <source>
        <dbReference type="EMBL" id="QSZ27371.1"/>
    </source>
</evidence>
<dbReference type="Gene3D" id="3.70.10.10">
    <property type="match status" value="1"/>
</dbReference>
<feature type="domain" description="DNA polymerase III beta sliding clamp C-terminal" evidence="13">
    <location>
        <begin position="252"/>
        <end position="368"/>
    </location>
</feature>